<dbReference type="EMBL" id="PJEX01000107">
    <property type="protein sequence ID" value="TKW55226.1"/>
    <property type="molecule type" value="Genomic_DNA"/>
</dbReference>
<evidence type="ECO:0000313" key="2">
    <source>
        <dbReference type="Proteomes" id="UP000310108"/>
    </source>
</evidence>
<accession>A0A4V6DH48</accession>
<organism evidence="1 2">
    <name type="scientific">Colletotrichum tanaceti</name>
    <dbReference type="NCBI Taxonomy" id="1306861"/>
    <lineage>
        <taxon>Eukaryota</taxon>
        <taxon>Fungi</taxon>
        <taxon>Dikarya</taxon>
        <taxon>Ascomycota</taxon>
        <taxon>Pezizomycotina</taxon>
        <taxon>Sordariomycetes</taxon>
        <taxon>Hypocreomycetidae</taxon>
        <taxon>Glomerellales</taxon>
        <taxon>Glomerellaceae</taxon>
        <taxon>Colletotrichum</taxon>
        <taxon>Colletotrichum destructivum species complex</taxon>
    </lineage>
</organism>
<gene>
    <name evidence="1" type="ORF">CTA1_9432</name>
</gene>
<dbReference type="STRING" id="1306861.A0A4V6DH48"/>
<proteinExistence type="predicted"/>
<reference evidence="1 2" key="1">
    <citation type="journal article" date="2019" name="PLoS ONE">
        <title>Comparative genome analysis indicates high evolutionary potential of pathogenicity genes in Colletotrichum tanaceti.</title>
        <authorList>
            <person name="Lelwala R.V."/>
            <person name="Korhonen P.K."/>
            <person name="Young N.D."/>
            <person name="Scott J.B."/>
            <person name="Ades P.A."/>
            <person name="Gasser R.B."/>
            <person name="Taylor P.W.J."/>
        </authorList>
    </citation>
    <scope>NUCLEOTIDE SEQUENCE [LARGE SCALE GENOMIC DNA]</scope>
    <source>
        <strain evidence="1">BRIP57314</strain>
    </source>
</reference>
<keyword evidence="2" id="KW-1185">Reference proteome</keyword>
<dbReference type="Proteomes" id="UP000310108">
    <property type="component" value="Unassembled WGS sequence"/>
</dbReference>
<sequence>TYNSNNSFLPSNNNISEDTSNANKYVFNVNKDNNSLDTNATDTKDLKEDAKLNIFRLMFKRAIGIPT</sequence>
<evidence type="ECO:0000313" key="1">
    <source>
        <dbReference type="EMBL" id="TKW55226.1"/>
    </source>
</evidence>
<protein>
    <submittedName>
        <fullName evidence="1">Uncharacterized protein</fullName>
    </submittedName>
</protein>
<comment type="caution">
    <text evidence="1">The sequence shown here is derived from an EMBL/GenBank/DDBJ whole genome shotgun (WGS) entry which is preliminary data.</text>
</comment>
<dbReference type="AlphaFoldDB" id="A0A4V6DH48"/>
<feature type="non-terminal residue" evidence="1">
    <location>
        <position position="1"/>
    </location>
</feature>
<name>A0A4V6DH48_9PEZI</name>